<accession>A0A1V4I561</accession>
<protein>
    <recommendedName>
        <fullName evidence="5">DUF624 domain-containing protein</fullName>
    </recommendedName>
</protein>
<feature type="transmembrane region" description="Helical" evidence="2">
    <location>
        <begin position="20"/>
        <end position="42"/>
    </location>
</feature>
<dbReference type="Pfam" id="PF04854">
    <property type="entry name" value="DUF624"/>
    <property type="match status" value="1"/>
</dbReference>
<feature type="transmembrane region" description="Helical" evidence="2">
    <location>
        <begin position="171"/>
        <end position="188"/>
    </location>
</feature>
<reference evidence="3 4" key="1">
    <citation type="submission" date="2017-03" db="EMBL/GenBank/DDBJ databases">
        <title>Genome sequence of Clostridium oryzae DSM 28571.</title>
        <authorList>
            <person name="Poehlein A."/>
            <person name="Daniel R."/>
        </authorList>
    </citation>
    <scope>NUCLEOTIDE SEQUENCE [LARGE SCALE GENOMIC DNA]</scope>
    <source>
        <strain evidence="3 4">DSM 28571</strain>
    </source>
</reference>
<proteinExistence type="predicted"/>
<keyword evidence="2" id="KW-0812">Transmembrane</keyword>
<evidence type="ECO:0008006" key="5">
    <source>
        <dbReference type="Google" id="ProtNLM"/>
    </source>
</evidence>
<feature type="transmembrane region" description="Helical" evidence="2">
    <location>
        <begin position="48"/>
        <end position="71"/>
    </location>
</feature>
<organism evidence="3 4">
    <name type="scientific">Clostridium oryzae</name>
    <dbReference type="NCBI Taxonomy" id="1450648"/>
    <lineage>
        <taxon>Bacteria</taxon>
        <taxon>Bacillati</taxon>
        <taxon>Bacillota</taxon>
        <taxon>Clostridia</taxon>
        <taxon>Eubacteriales</taxon>
        <taxon>Clostridiaceae</taxon>
        <taxon>Clostridium</taxon>
    </lineage>
</organism>
<dbReference type="RefSeq" id="WP_079428704.1">
    <property type="nucleotide sequence ID" value="NZ_MZGV01000120.1"/>
</dbReference>
<dbReference type="STRING" id="1450648.CLORY_44790"/>
<comment type="caution">
    <text evidence="3">The sequence shown here is derived from an EMBL/GenBank/DDBJ whole genome shotgun (WGS) entry which is preliminary data.</text>
</comment>
<gene>
    <name evidence="3" type="ORF">CLORY_44790</name>
</gene>
<dbReference type="EMBL" id="MZGV01000120">
    <property type="protein sequence ID" value="OPJ55029.1"/>
    <property type="molecule type" value="Genomic_DNA"/>
</dbReference>
<evidence type="ECO:0000256" key="2">
    <source>
        <dbReference type="SAM" id="Phobius"/>
    </source>
</evidence>
<evidence type="ECO:0000256" key="1">
    <source>
        <dbReference type="SAM" id="MobiDB-lite"/>
    </source>
</evidence>
<keyword evidence="4" id="KW-1185">Reference proteome</keyword>
<dbReference type="OrthoDB" id="1975933at2"/>
<dbReference type="Proteomes" id="UP000190080">
    <property type="component" value="Unassembled WGS sequence"/>
</dbReference>
<feature type="transmembrane region" description="Helical" evidence="2">
    <location>
        <begin position="99"/>
        <end position="120"/>
    </location>
</feature>
<dbReference type="InterPro" id="IPR006938">
    <property type="entry name" value="DUF624"/>
</dbReference>
<evidence type="ECO:0000313" key="4">
    <source>
        <dbReference type="Proteomes" id="UP000190080"/>
    </source>
</evidence>
<name>A0A1V4I561_9CLOT</name>
<feature type="region of interest" description="Disordered" evidence="1">
    <location>
        <begin position="226"/>
        <end position="267"/>
    </location>
</feature>
<keyword evidence="2" id="KW-0472">Membrane</keyword>
<feature type="compositionally biased region" description="Basic and acidic residues" evidence="1">
    <location>
        <begin position="239"/>
        <end position="267"/>
    </location>
</feature>
<dbReference type="AlphaFoldDB" id="A0A1V4I561"/>
<sequence length="267" mass="30826">MASRNLLDSPLYNVLNYIYWFLMGNIFFFIMNIPLIFVSLARVSSVDLGIVIIIFVSFIPLGPAITALFSVMGKLVRTKDLFIMKDYFGAYKKNFKQSLLVWVIDLALIAVFLVDIKYFSKTPYSFIVPFFMVLIVLVLASSLYAFPIISRFYMRTKDVFVLSLYFTIKKIHITIFNVAIIIISFFIIYKVSSVFILFFVSVICFLIMFYNKGILKEIELKTVGETSADSEAENPDVWHVPDDETVENKTEAEPEKNENNDENKDEQ</sequence>
<evidence type="ECO:0000313" key="3">
    <source>
        <dbReference type="EMBL" id="OPJ55029.1"/>
    </source>
</evidence>
<keyword evidence="2" id="KW-1133">Transmembrane helix</keyword>
<feature type="transmembrane region" description="Helical" evidence="2">
    <location>
        <begin position="194"/>
        <end position="211"/>
    </location>
</feature>
<feature type="transmembrane region" description="Helical" evidence="2">
    <location>
        <begin position="126"/>
        <end position="150"/>
    </location>
</feature>